<reference evidence="2 3" key="1">
    <citation type="submission" date="2017-12" db="EMBL/GenBank/DDBJ databases">
        <authorList>
            <person name="Pombert J.-F."/>
            <person name="Haag K.L."/>
            <person name="Ebert D."/>
        </authorList>
    </citation>
    <scope>NUCLEOTIDE SEQUENCE [LARGE SCALE GENOMIC DNA]</scope>
    <source>
        <strain evidence="2">IL-BN-2</strain>
    </source>
</reference>
<organism evidence="2 3">
    <name type="scientific">Hamiltosporidium magnivora</name>
    <dbReference type="NCBI Taxonomy" id="148818"/>
    <lineage>
        <taxon>Eukaryota</taxon>
        <taxon>Fungi</taxon>
        <taxon>Fungi incertae sedis</taxon>
        <taxon>Microsporidia</taxon>
        <taxon>Dubosqiidae</taxon>
        <taxon>Hamiltosporidium</taxon>
    </lineage>
</organism>
<comment type="caution">
    <text evidence="2">The sequence shown here is derived from an EMBL/GenBank/DDBJ whole genome shotgun (WGS) entry which is preliminary data.</text>
</comment>
<sequence length="51" mass="5871">MSMYVIKRAEIPNEPTPSLKQANINENGRKFKKKNITPLFQNEAPRLGNQD</sequence>
<name>A0A4Q9LHP9_9MICR</name>
<dbReference type="Proteomes" id="UP000293045">
    <property type="component" value="Unassembled WGS sequence"/>
</dbReference>
<dbReference type="VEuPathDB" id="MicrosporidiaDB:CWI39_0385p0030"/>
<dbReference type="EMBL" id="PIXR01000385">
    <property type="protein sequence ID" value="TBU07015.1"/>
    <property type="molecule type" value="Genomic_DNA"/>
</dbReference>
<feature type="region of interest" description="Disordered" evidence="1">
    <location>
        <begin position="29"/>
        <end position="51"/>
    </location>
</feature>
<evidence type="ECO:0000256" key="1">
    <source>
        <dbReference type="SAM" id="MobiDB-lite"/>
    </source>
</evidence>
<accession>A0A4Q9LHP9</accession>
<protein>
    <submittedName>
        <fullName evidence="2">Uncharacterized protein</fullName>
    </submittedName>
</protein>
<gene>
    <name evidence="2" type="ORF">CWI39_0385p0030</name>
</gene>
<proteinExistence type="predicted"/>
<evidence type="ECO:0000313" key="2">
    <source>
        <dbReference type="EMBL" id="TBU07015.1"/>
    </source>
</evidence>
<dbReference type="AlphaFoldDB" id="A0A4Q9LHP9"/>
<evidence type="ECO:0000313" key="3">
    <source>
        <dbReference type="Proteomes" id="UP000293045"/>
    </source>
</evidence>